<evidence type="ECO:0000256" key="4">
    <source>
        <dbReference type="ARBA" id="ARBA00068096"/>
    </source>
</evidence>
<evidence type="ECO:0000256" key="3">
    <source>
        <dbReference type="ARBA" id="ARBA00023157"/>
    </source>
</evidence>
<dbReference type="RefSeq" id="XP_011292131.1">
    <property type="nucleotide sequence ID" value="XM_011293829.2"/>
</dbReference>
<dbReference type="SUPFAM" id="SSF50494">
    <property type="entry name" value="Trypsin-like serine proteases"/>
    <property type="match status" value="1"/>
</dbReference>
<dbReference type="OrthoDB" id="5949700at2759"/>
<feature type="chain" id="PRO_5044559933" description="Phenoloxidase-activating factor 2" evidence="7">
    <location>
        <begin position="23"/>
        <end position="918"/>
    </location>
</feature>
<protein>
    <recommendedName>
        <fullName evidence="4">Phenoloxidase-activating factor 2</fullName>
    </recommendedName>
    <alternativeName>
        <fullName evidence="5">Prophenoloxidase-activating factor II</fullName>
    </alternativeName>
</protein>
<dbReference type="InterPro" id="IPR001314">
    <property type="entry name" value="Peptidase_S1A"/>
</dbReference>
<evidence type="ECO:0000313" key="9">
    <source>
        <dbReference type="EnsemblMetazoa" id="MDOA001789-PB"/>
    </source>
</evidence>
<keyword evidence="2" id="KW-0964">Secreted</keyword>
<name>A0A1I8M6P8_MUSDO</name>
<reference evidence="9" key="1">
    <citation type="submission" date="2020-05" db="UniProtKB">
        <authorList>
            <consortium name="EnsemblMetazoa"/>
        </authorList>
    </citation>
    <scope>IDENTIFICATION</scope>
    <source>
        <strain evidence="9">Aabys</strain>
    </source>
</reference>
<evidence type="ECO:0000313" key="11">
    <source>
        <dbReference type="RefSeq" id="XP_011292131.1"/>
    </source>
</evidence>
<dbReference type="PROSITE" id="PS00134">
    <property type="entry name" value="TRYPSIN_HIS"/>
    <property type="match status" value="1"/>
</dbReference>
<organism evidence="9">
    <name type="scientific">Musca domestica</name>
    <name type="common">House fly</name>
    <dbReference type="NCBI Taxonomy" id="7370"/>
    <lineage>
        <taxon>Eukaryota</taxon>
        <taxon>Metazoa</taxon>
        <taxon>Ecdysozoa</taxon>
        <taxon>Arthropoda</taxon>
        <taxon>Hexapoda</taxon>
        <taxon>Insecta</taxon>
        <taxon>Pterygota</taxon>
        <taxon>Neoptera</taxon>
        <taxon>Endopterygota</taxon>
        <taxon>Diptera</taxon>
        <taxon>Brachycera</taxon>
        <taxon>Muscomorpha</taxon>
        <taxon>Muscoidea</taxon>
        <taxon>Muscidae</taxon>
        <taxon>Musca</taxon>
    </lineage>
</organism>
<comment type="subcellular location">
    <subcellularLocation>
        <location evidence="1">Secreted</location>
    </subcellularLocation>
</comment>
<dbReference type="CDD" id="cd00190">
    <property type="entry name" value="Tryp_SPc"/>
    <property type="match status" value="1"/>
</dbReference>
<proteinExistence type="predicted"/>
<dbReference type="GO" id="GO:0005576">
    <property type="term" value="C:extracellular region"/>
    <property type="evidence" value="ECO:0007669"/>
    <property type="project" value="UniProtKB-SubCell"/>
</dbReference>
<evidence type="ECO:0000256" key="6">
    <source>
        <dbReference type="SAM" id="MobiDB-lite"/>
    </source>
</evidence>
<dbReference type="VEuPathDB" id="VectorBase:MDOMA2_006244"/>
<reference evidence="11" key="2">
    <citation type="submission" date="2025-04" db="UniProtKB">
        <authorList>
            <consortium name="RefSeq"/>
        </authorList>
    </citation>
    <scope>IDENTIFICATION</scope>
    <source>
        <strain evidence="11">Aabys</strain>
    </source>
</reference>
<feature type="compositionally biased region" description="Basic and acidic residues" evidence="6">
    <location>
        <begin position="573"/>
        <end position="608"/>
    </location>
</feature>
<evidence type="ECO:0000256" key="5">
    <source>
        <dbReference type="ARBA" id="ARBA00076468"/>
    </source>
</evidence>
<dbReference type="PRINTS" id="PR00722">
    <property type="entry name" value="CHYMOTRYPSIN"/>
</dbReference>
<evidence type="ECO:0000313" key="10">
    <source>
        <dbReference type="Proteomes" id="UP001652621"/>
    </source>
</evidence>
<evidence type="ECO:0000256" key="2">
    <source>
        <dbReference type="ARBA" id="ARBA00022525"/>
    </source>
</evidence>
<gene>
    <name evidence="9" type="primary">101887504</name>
    <name evidence="11" type="synonym">LOC101887504</name>
</gene>
<accession>A0A1I8M6P8</accession>
<dbReference type="SMART" id="SM00020">
    <property type="entry name" value="Tryp_SPc"/>
    <property type="match status" value="1"/>
</dbReference>
<dbReference type="PANTHER" id="PTHR24258:SF142">
    <property type="entry name" value="PEPTIDASE S1 DOMAIN-CONTAINING PROTEIN"/>
    <property type="match status" value="1"/>
</dbReference>
<keyword evidence="3" id="KW-1015">Disulfide bond</keyword>
<keyword evidence="10" id="KW-1185">Reference proteome</keyword>
<dbReference type="Gene3D" id="2.40.10.10">
    <property type="entry name" value="Trypsin-like serine proteases"/>
    <property type="match status" value="1"/>
</dbReference>
<evidence type="ECO:0000256" key="1">
    <source>
        <dbReference type="ARBA" id="ARBA00004613"/>
    </source>
</evidence>
<dbReference type="PANTHER" id="PTHR24258">
    <property type="entry name" value="SERINE PROTEASE-RELATED"/>
    <property type="match status" value="1"/>
</dbReference>
<dbReference type="Pfam" id="PF00089">
    <property type="entry name" value="Trypsin"/>
    <property type="match status" value="1"/>
</dbReference>
<feature type="signal peptide" evidence="7">
    <location>
        <begin position="1"/>
        <end position="22"/>
    </location>
</feature>
<dbReference type="PROSITE" id="PS50240">
    <property type="entry name" value="TRYPSIN_DOM"/>
    <property type="match status" value="1"/>
</dbReference>
<dbReference type="InterPro" id="IPR009003">
    <property type="entry name" value="Peptidase_S1_PA"/>
</dbReference>
<dbReference type="GO" id="GO:0006508">
    <property type="term" value="P:proteolysis"/>
    <property type="evidence" value="ECO:0007669"/>
    <property type="project" value="InterPro"/>
</dbReference>
<dbReference type="InterPro" id="IPR001254">
    <property type="entry name" value="Trypsin_dom"/>
</dbReference>
<evidence type="ECO:0000259" key="8">
    <source>
        <dbReference type="PROSITE" id="PS50240"/>
    </source>
</evidence>
<feature type="domain" description="Peptidase S1" evidence="8">
    <location>
        <begin position="671"/>
        <end position="915"/>
    </location>
</feature>
<dbReference type="GO" id="GO:0004252">
    <property type="term" value="F:serine-type endopeptidase activity"/>
    <property type="evidence" value="ECO:0007669"/>
    <property type="project" value="InterPro"/>
</dbReference>
<keyword evidence="7" id="KW-0732">Signal</keyword>
<dbReference type="InterPro" id="IPR018114">
    <property type="entry name" value="TRYPSIN_HIS"/>
</dbReference>
<dbReference type="Proteomes" id="UP001652621">
    <property type="component" value="Unplaced"/>
</dbReference>
<feature type="region of interest" description="Disordered" evidence="6">
    <location>
        <begin position="140"/>
        <end position="213"/>
    </location>
</feature>
<dbReference type="GeneID" id="101887504"/>
<dbReference type="EnsemblMetazoa" id="MDOA001789-RB">
    <property type="protein sequence ID" value="MDOA001789-PB"/>
    <property type="gene ID" value="MDOA001789"/>
</dbReference>
<evidence type="ECO:0000256" key="7">
    <source>
        <dbReference type="SAM" id="SignalP"/>
    </source>
</evidence>
<sequence>MRVTQQWAVLAAVLLAICSVQAEEPSWSTDSWSVKESMLARRSADAEAAKQEDVQGRNYAVHEQIYSNETEVNELVEQLITSRREGRILNDYDQVYADGNVDQALMQGDDMQARNLVRDKLCSLGLMSCETEGKRQYYSTIYAQGPPPPNKFGGGPYGPAKPMPPPGFYNGRPPMGPPPSSVNSFGPPRKVGYESSYKPGYRPSGPGGNYNGPYLESPPPSAIDGSGLTTFNKPPPGAIIYGSKPPGPVYSGNGASNKIPPYAFENPEKIHAAGSQQTNFYSHQSSASASQSSSTKVVVGGTVANAVSASAAGLQQHVHHHFHHVDGGDSAKVPTVPVPLGNGQTINTDFSALAQSSTAFNPQTSASFGGQSQNSYNAGFNAASQGGLLSQTSNGFKPNGLGSFGAGSSAGGAGSNGYGSTGFGSSGSNFNSGSKFASGTTGFGSSNAGYASGSSNAGYGSGSSSSSSYHSQNPSYYKKELQNFGGIQASSSNNFNSLTSGYDQSSYNNGAGYDTSRNQYVDCQCVPFNQCPAADRIGRKEDLILAIDPRNLGKDIEALSDEAAANITTNAMPEKKEDSATEEKKHEEEGEKKRSKREAEAAKDKQDEAADLPLDAEGRAYYGNRPVEKTCRVNEVCCRRPLRPVPPPQQFGRCGVRNAAGITGRIKNPVYVDGDSEFGEYPWHVAILKKDPKESIYACGATLIDAQHVITAAHCIKAQNGFDLRARLGEWDVNHDVEFFPYIERDVVSVHIHPEYYAGTLDNDLAVLKLDSPVDFSKNPHISPACLPDKYSDFTGARCWTTGWGKDAFGEHGKYQNILKEVDVPILSHHQCESQLRQTRLGYSYKLNPGFLCAGGEEGKDACKGDGGGPLVCERQGIWQVAGVVSWGIGCGQANVPGVYVKVSHYLDWIRQITQYYK</sequence>
<dbReference type="KEGG" id="mde:101887504"/>
<dbReference type="InterPro" id="IPR043504">
    <property type="entry name" value="Peptidase_S1_PA_chymotrypsin"/>
</dbReference>
<dbReference type="VEuPathDB" id="VectorBase:MDOA001789"/>
<dbReference type="eggNOG" id="KOG3627">
    <property type="taxonomic scope" value="Eukaryota"/>
</dbReference>
<dbReference type="AlphaFoldDB" id="A0A1I8M6P8"/>
<dbReference type="FunFam" id="2.40.10.10:FF:000038">
    <property type="entry name" value="Serine protease"/>
    <property type="match status" value="1"/>
</dbReference>
<feature type="region of interest" description="Disordered" evidence="6">
    <location>
        <begin position="565"/>
        <end position="612"/>
    </location>
</feature>